<comment type="similarity">
    <text evidence="1">Belongs to the plant LTP family.</text>
</comment>
<dbReference type="OrthoDB" id="1403824at2759"/>
<dbReference type="EMBL" id="JAMSHJ010000004">
    <property type="protein sequence ID" value="KAI5417628.1"/>
    <property type="molecule type" value="Genomic_DNA"/>
</dbReference>
<evidence type="ECO:0000313" key="9">
    <source>
        <dbReference type="EMBL" id="KAI5417632.1"/>
    </source>
</evidence>
<gene>
    <name evidence="6" type="ORF">KIW84_042297</name>
    <name evidence="7" type="ORF">KIW84_042298</name>
    <name evidence="8" type="ORF">KIW84_042299</name>
    <name evidence="9" type="ORF">KIW84_042301</name>
    <name evidence="10" type="ORF">KIW84_042302</name>
</gene>
<dbReference type="Gramene" id="Psat04G0229800-T1">
    <property type="protein sequence ID" value="KAI5417629.1"/>
    <property type="gene ID" value="KIW84_042298"/>
</dbReference>
<dbReference type="InterPro" id="IPR000528">
    <property type="entry name" value="Plant_nsLTP"/>
</dbReference>
<dbReference type="Gramene" id="PSAT_LOCUS17436_t1">
    <property type="protein sequence ID" value="CAL5197938.1"/>
    <property type="gene ID" value="PSAT_LOCUS17436"/>
</dbReference>
<feature type="domain" description="Bifunctional inhibitor/plant lipid transfer protein/seed storage helical" evidence="5">
    <location>
        <begin position="26"/>
        <end position="110"/>
    </location>
</feature>
<dbReference type="Gramene" id="Psat04G0230100-T1">
    <property type="protein sequence ID" value="KAI5417632.1"/>
    <property type="gene ID" value="KIW84_042301"/>
</dbReference>
<name>A0A9D4XCF9_PEA</name>
<evidence type="ECO:0000313" key="10">
    <source>
        <dbReference type="EMBL" id="KAI5417633.1"/>
    </source>
</evidence>
<feature type="signal peptide" evidence="4">
    <location>
        <begin position="1"/>
        <end position="23"/>
    </location>
</feature>
<dbReference type="Gramene" id="PSAT_LOCUS17437_t1">
    <property type="protein sequence ID" value="CAL5197940.1"/>
    <property type="gene ID" value="PSAT_LOCUS17437"/>
</dbReference>
<organism evidence="9 11">
    <name type="scientific">Pisum sativum</name>
    <name type="common">Garden pea</name>
    <name type="synonym">Lathyrus oleraceus</name>
    <dbReference type="NCBI Taxonomy" id="3888"/>
    <lineage>
        <taxon>Eukaryota</taxon>
        <taxon>Viridiplantae</taxon>
        <taxon>Streptophyta</taxon>
        <taxon>Embryophyta</taxon>
        <taxon>Tracheophyta</taxon>
        <taxon>Spermatophyta</taxon>
        <taxon>Magnoliopsida</taxon>
        <taxon>eudicotyledons</taxon>
        <taxon>Gunneridae</taxon>
        <taxon>Pentapetalae</taxon>
        <taxon>rosids</taxon>
        <taxon>fabids</taxon>
        <taxon>Fabales</taxon>
        <taxon>Fabaceae</taxon>
        <taxon>Papilionoideae</taxon>
        <taxon>50 kb inversion clade</taxon>
        <taxon>NPAAA clade</taxon>
        <taxon>Hologalegina</taxon>
        <taxon>IRL clade</taxon>
        <taxon>Fabeae</taxon>
        <taxon>Lathyrus</taxon>
    </lineage>
</organism>
<dbReference type="InterPro" id="IPR036312">
    <property type="entry name" value="Bifun_inhib/LTP/seed_sf"/>
</dbReference>
<keyword evidence="11" id="KW-1185">Reference proteome</keyword>
<reference evidence="9 11" key="1">
    <citation type="journal article" date="2022" name="Nat. Genet.">
        <title>Improved pea reference genome and pan-genome highlight genomic features and evolutionary characteristics.</title>
        <authorList>
            <person name="Yang T."/>
            <person name="Liu R."/>
            <person name="Luo Y."/>
            <person name="Hu S."/>
            <person name="Wang D."/>
            <person name="Wang C."/>
            <person name="Pandey M.K."/>
            <person name="Ge S."/>
            <person name="Xu Q."/>
            <person name="Li N."/>
            <person name="Li G."/>
            <person name="Huang Y."/>
            <person name="Saxena R.K."/>
            <person name="Ji Y."/>
            <person name="Li M."/>
            <person name="Yan X."/>
            <person name="He Y."/>
            <person name="Liu Y."/>
            <person name="Wang X."/>
            <person name="Xiang C."/>
            <person name="Varshney R.K."/>
            <person name="Ding H."/>
            <person name="Gao S."/>
            <person name="Zong X."/>
        </authorList>
    </citation>
    <scope>NUCLEOTIDE SEQUENCE [LARGE SCALE GENOMIC DNA]</scope>
    <source>
        <strain evidence="9 11">cv. Zhongwan 6</strain>
    </source>
</reference>
<feature type="chain" id="PRO_5040045575" description="Bifunctional inhibitor/plant lipid transfer protein/seed storage helical domain-containing protein" evidence="4">
    <location>
        <begin position="24"/>
        <end position="115"/>
    </location>
</feature>
<sequence length="115" mass="12679">MKNLSMILTFLVLFLLSMEKVHGFDCGAAETSLLSCKPFLIGQDNKPPTSCCLGVRFIESSAPTVEERRAACECLKRLANQISNFRDDLAASLPELCGVHLGYTISRHMDCNNIP</sequence>
<dbReference type="Gramene" id="Psat04G0229900-T1">
    <property type="protein sequence ID" value="KAI5417630.1"/>
    <property type="gene ID" value="KIW84_042299"/>
</dbReference>
<dbReference type="GO" id="GO:0008289">
    <property type="term" value="F:lipid binding"/>
    <property type="evidence" value="ECO:0007669"/>
    <property type="project" value="InterPro"/>
</dbReference>
<dbReference type="PRINTS" id="PR00382">
    <property type="entry name" value="LIPIDTRNSFER"/>
</dbReference>
<dbReference type="PANTHER" id="PTHR33076">
    <property type="entry name" value="NON-SPECIFIC LIPID-TRANSFER PROTEIN 2-RELATED"/>
    <property type="match status" value="1"/>
</dbReference>
<dbReference type="Gramene" id="PSAT_LOCUS17436-2_t1">
    <property type="protein sequence ID" value="CAL5197939.1"/>
    <property type="gene ID" value="PSAT_LOCUS17436"/>
</dbReference>
<protein>
    <recommendedName>
        <fullName evidence="5">Bifunctional inhibitor/plant lipid transfer protein/seed storage helical domain-containing protein</fullName>
    </recommendedName>
</protein>
<dbReference type="EMBL" id="JAMSHJ010000004">
    <property type="protein sequence ID" value="KAI5417632.1"/>
    <property type="molecule type" value="Genomic_DNA"/>
</dbReference>
<evidence type="ECO:0000313" key="7">
    <source>
        <dbReference type="EMBL" id="KAI5417629.1"/>
    </source>
</evidence>
<dbReference type="SUPFAM" id="SSF47699">
    <property type="entry name" value="Bifunctional inhibitor/lipid-transfer protein/seed storage 2S albumin"/>
    <property type="match status" value="1"/>
</dbReference>
<evidence type="ECO:0000256" key="2">
    <source>
        <dbReference type="ARBA" id="ARBA00022729"/>
    </source>
</evidence>
<evidence type="ECO:0000256" key="4">
    <source>
        <dbReference type="SAM" id="SignalP"/>
    </source>
</evidence>
<evidence type="ECO:0000259" key="5">
    <source>
        <dbReference type="Pfam" id="PF00234"/>
    </source>
</evidence>
<dbReference type="PROSITE" id="PS00597">
    <property type="entry name" value="PLANT_LTP"/>
    <property type="match status" value="1"/>
</dbReference>
<dbReference type="InterPro" id="IPR016140">
    <property type="entry name" value="Bifunc_inhib/LTP/seed_store"/>
</dbReference>
<evidence type="ECO:0000256" key="1">
    <source>
        <dbReference type="ARBA" id="ARBA00009748"/>
    </source>
</evidence>
<evidence type="ECO:0000313" key="8">
    <source>
        <dbReference type="EMBL" id="KAI5417630.1"/>
    </source>
</evidence>
<proteinExistence type="inferred from homology"/>
<dbReference type="Gramene" id="Psat04G0230200-T1">
    <property type="protein sequence ID" value="KAI5417633.1"/>
    <property type="gene ID" value="KIW84_042302"/>
</dbReference>
<dbReference type="Gramene" id="PSAT_LOCUS17438_t1">
    <property type="protein sequence ID" value="CAL5197941.1"/>
    <property type="gene ID" value="PSAT_LOCUS17438"/>
</dbReference>
<keyword evidence="3" id="KW-1015">Disulfide bond</keyword>
<keyword evidence="2 4" id="KW-0732">Signal</keyword>
<dbReference type="EMBL" id="JAMSHJ010000004">
    <property type="protein sequence ID" value="KAI5417633.1"/>
    <property type="molecule type" value="Genomic_DNA"/>
</dbReference>
<dbReference type="Proteomes" id="UP001058974">
    <property type="component" value="Chromosome 4"/>
</dbReference>
<accession>A0A9D4XCF9</accession>
<dbReference type="AlphaFoldDB" id="A0A9D4XCF9"/>
<evidence type="ECO:0000313" key="11">
    <source>
        <dbReference type="Proteomes" id="UP001058974"/>
    </source>
</evidence>
<evidence type="ECO:0000256" key="3">
    <source>
        <dbReference type="ARBA" id="ARBA00023157"/>
    </source>
</evidence>
<dbReference type="Gramene" id="PSAT_LOCUS17439_t1">
    <property type="protein sequence ID" value="CAL5197942.1"/>
    <property type="gene ID" value="PSAT_LOCUS17439"/>
</dbReference>
<comment type="caution">
    <text evidence="9">The sequence shown here is derived from an EMBL/GenBank/DDBJ whole genome shotgun (WGS) entry which is preliminary data.</text>
</comment>
<dbReference type="EMBL" id="JAMSHJ010000004">
    <property type="protein sequence ID" value="KAI5417629.1"/>
    <property type="molecule type" value="Genomic_DNA"/>
</dbReference>
<dbReference type="EMBL" id="JAMSHJ010000004">
    <property type="protein sequence ID" value="KAI5417630.1"/>
    <property type="molecule type" value="Genomic_DNA"/>
</dbReference>
<evidence type="ECO:0000313" key="6">
    <source>
        <dbReference type="EMBL" id="KAI5417628.1"/>
    </source>
</evidence>
<dbReference type="Pfam" id="PF00234">
    <property type="entry name" value="Tryp_alpha_amyl"/>
    <property type="match status" value="1"/>
</dbReference>
<dbReference type="GO" id="GO:0006869">
    <property type="term" value="P:lipid transport"/>
    <property type="evidence" value="ECO:0007669"/>
    <property type="project" value="InterPro"/>
</dbReference>
<dbReference type="Gene3D" id="1.10.110.10">
    <property type="entry name" value="Plant lipid-transfer and hydrophobic proteins"/>
    <property type="match status" value="1"/>
</dbReference>
<dbReference type="CDD" id="cd01960">
    <property type="entry name" value="nsLTP1"/>
    <property type="match status" value="1"/>
</dbReference>
<dbReference type="Gramene" id="Psat04G0229700-T1">
    <property type="protein sequence ID" value="KAI5417628.1"/>
    <property type="gene ID" value="KIW84_042297"/>
</dbReference>